<organism evidence="2 3">
    <name type="scientific">Saliphagus infecundisoli</name>
    <dbReference type="NCBI Taxonomy" id="1849069"/>
    <lineage>
        <taxon>Archaea</taxon>
        <taxon>Methanobacteriati</taxon>
        <taxon>Methanobacteriota</taxon>
        <taxon>Stenosarchaea group</taxon>
        <taxon>Halobacteria</taxon>
        <taxon>Halobacteriales</taxon>
        <taxon>Natrialbaceae</taxon>
        <taxon>Saliphagus</taxon>
    </lineage>
</organism>
<keyword evidence="1" id="KW-1133">Transmembrane helix</keyword>
<name>A0ABD5QGH2_9EURY</name>
<reference evidence="2 3" key="1">
    <citation type="journal article" date="2019" name="Int. J. Syst. Evol. Microbiol.">
        <title>The Global Catalogue of Microorganisms (GCM) 10K type strain sequencing project: providing services to taxonomists for standard genome sequencing and annotation.</title>
        <authorList>
            <consortium name="The Broad Institute Genomics Platform"/>
            <consortium name="The Broad Institute Genome Sequencing Center for Infectious Disease"/>
            <person name="Wu L."/>
            <person name="Ma J."/>
        </authorList>
    </citation>
    <scope>NUCLEOTIDE SEQUENCE [LARGE SCALE GENOMIC DNA]</scope>
    <source>
        <strain evidence="2 3">CGMCC 1.15824</strain>
    </source>
</reference>
<gene>
    <name evidence="2" type="ORF">ACFPFO_10585</name>
</gene>
<dbReference type="AlphaFoldDB" id="A0ABD5QGH2"/>
<keyword evidence="1" id="KW-0812">Transmembrane</keyword>
<dbReference type="Proteomes" id="UP001595925">
    <property type="component" value="Unassembled WGS sequence"/>
</dbReference>
<dbReference type="RefSeq" id="WP_224827061.1">
    <property type="nucleotide sequence ID" value="NZ_JAIVEF010000001.1"/>
</dbReference>
<comment type="caution">
    <text evidence="2">The sequence shown here is derived from an EMBL/GenBank/DDBJ whole genome shotgun (WGS) entry which is preliminary data.</text>
</comment>
<evidence type="ECO:0000313" key="2">
    <source>
        <dbReference type="EMBL" id="MFC4988194.1"/>
    </source>
</evidence>
<evidence type="ECO:0000313" key="3">
    <source>
        <dbReference type="Proteomes" id="UP001595925"/>
    </source>
</evidence>
<keyword evidence="3" id="KW-1185">Reference proteome</keyword>
<keyword evidence="1" id="KW-0472">Membrane</keyword>
<accession>A0ABD5QGH2</accession>
<dbReference type="EMBL" id="JBHSJG010000036">
    <property type="protein sequence ID" value="MFC4988194.1"/>
    <property type="molecule type" value="Genomic_DNA"/>
</dbReference>
<feature type="transmembrane region" description="Helical" evidence="1">
    <location>
        <begin position="163"/>
        <end position="182"/>
    </location>
</feature>
<sequence>MSRNTRFLALLAVVTGTTFIVLGLAVPTGAIVSGAPDEGRSRAVALEPTSDHAGLSGDELVVELASVNRDATSRFDSVFTITAREAGAIRLETDVEGVAFHRDGQAIAPEEPLRLEAGETVPVGVIVETADADPEGGTFTVYVEGESTAPTYAVGSRIFTDRLTALVAVPIAVGLLSVAGLVRRRRDLWPVLP</sequence>
<proteinExistence type="predicted"/>
<protein>
    <submittedName>
        <fullName evidence="2">Uncharacterized protein</fullName>
    </submittedName>
</protein>
<evidence type="ECO:0000256" key="1">
    <source>
        <dbReference type="SAM" id="Phobius"/>
    </source>
</evidence>